<evidence type="ECO:0000256" key="11">
    <source>
        <dbReference type="ARBA" id="ARBA00023014"/>
    </source>
</evidence>
<dbReference type="NCBIfam" id="TIGR03821">
    <property type="entry name" value="EFP_modif_epmB"/>
    <property type="match status" value="1"/>
</dbReference>
<organism evidence="17 18">
    <name type="scientific">SAR86 cluster bacterium</name>
    <dbReference type="NCBI Taxonomy" id="2030880"/>
    <lineage>
        <taxon>Bacteria</taxon>
        <taxon>Pseudomonadati</taxon>
        <taxon>Pseudomonadota</taxon>
        <taxon>Gammaproteobacteria</taxon>
        <taxon>SAR86 cluster</taxon>
    </lineage>
</organism>
<dbReference type="CDD" id="cd01335">
    <property type="entry name" value="Radical_SAM"/>
    <property type="match status" value="1"/>
</dbReference>
<keyword evidence="10" id="KW-0408">Iron</keyword>
<evidence type="ECO:0000256" key="2">
    <source>
        <dbReference type="ARBA" id="ARBA00001933"/>
    </source>
</evidence>
<evidence type="ECO:0000313" key="18">
    <source>
        <dbReference type="Proteomes" id="UP000218172"/>
    </source>
</evidence>
<dbReference type="AlphaFoldDB" id="A0A2A4MTA6"/>
<keyword evidence="7" id="KW-0949">S-adenosyl-L-methionine</keyword>
<evidence type="ECO:0000256" key="12">
    <source>
        <dbReference type="ARBA" id="ARBA00023235"/>
    </source>
</evidence>
<gene>
    <name evidence="17" type="primary">epmB</name>
    <name evidence="17" type="ORF">COC19_01625</name>
</gene>
<evidence type="ECO:0000256" key="3">
    <source>
        <dbReference type="ARBA" id="ARBA00001966"/>
    </source>
</evidence>
<keyword evidence="8 14" id="KW-0479">Metal-binding</keyword>
<comment type="caution">
    <text evidence="17">The sequence shown here is derived from an EMBL/GenBank/DDBJ whole genome shotgun (WGS) entry which is preliminary data.</text>
</comment>
<dbReference type="SUPFAM" id="SSF102114">
    <property type="entry name" value="Radical SAM enzymes"/>
    <property type="match status" value="1"/>
</dbReference>
<evidence type="ECO:0000256" key="4">
    <source>
        <dbReference type="ARBA" id="ARBA00008703"/>
    </source>
</evidence>
<keyword evidence="11 14" id="KW-0411">Iron-sulfur</keyword>
<dbReference type="EMBL" id="NVQR01000026">
    <property type="protein sequence ID" value="PCH63102.1"/>
    <property type="molecule type" value="Genomic_DNA"/>
</dbReference>
<feature type="modified residue" description="N6-(pyridoxal phosphate)lysine" evidence="15">
    <location>
        <position position="356"/>
    </location>
</feature>
<comment type="catalytic activity">
    <reaction evidence="1">
        <text>L-lysine = D-beta-lysine</text>
        <dbReference type="Rhea" id="RHEA:44148"/>
        <dbReference type="ChEBI" id="CHEBI:32551"/>
        <dbReference type="ChEBI" id="CHEBI:84138"/>
    </reaction>
</comment>
<dbReference type="InterPro" id="IPR058240">
    <property type="entry name" value="rSAM_sf"/>
</dbReference>
<dbReference type="InterPro" id="IPR013785">
    <property type="entry name" value="Aldolase_TIM"/>
</dbReference>
<dbReference type="PROSITE" id="PS51918">
    <property type="entry name" value="RADICAL_SAM"/>
    <property type="match status" value="1"/>
</dbReference>
<protein>
    <recommendedName>
        <fullName evidence="5">L-lysine 2,3-aminomutase</fullName>
    </recommendedName>
    <alternativeName>
        <fullName evidence="13">EF-P post-translational modification enzyme B</fullName>
    </alternativeName>
</protein>
<dbReference type="Proteomes" id="UP000218172">
    <property type="component" value="Unassembled WGS sequence"/>
</dbReference>
<evidence type="ECO:0000256" key="8">
    <source>
        <dbReference type="ARBA" id="ARBA00022723"/>
    </source>
</evidence>
<evidence type="ECO:0000256" key="13">
    <source>
        <dbReference type="ARBA" id="ARBA00030756"/>
    </source>
</evidence>
<dbReference type="SFLD" id="SFLDG01070">
    <property type="entry name" value="PLP-dependent"/>
    <property type="match status" value="1"/>
</dbReference>
<sequence length="360" mass="40063">MPHSAKLSAQSGESDATNLASNAIALHRVDDTEIWQQILSDLITDPKELVQLLQLDSQHPQAATWLNAAQAKIFPLKAPRPFVDRIEKGNWQDPLLMQLLPTSQELQTQAGFVIDPLGEQASNALPGLLHKYKGRVLLTAAPHCAIHCRYCFRRHFDYRSNTPNRRNWLNVMDYIRADSSIEEVILSGGDPLAAGDSHLAWLCQQIANIPHVHTLRIHTRLPIVIPQRVSQSLLTWLAASRLKIVMVLHCNHAQEIDDAVAQAIGRLSELDIILLNQSVLLKGVNDNVQALTNLSRRLFSLNILPYYLHLVDKVQGVGHFDVSQSQAAQLISAVQAVLPGYLVPTLVREIAGENSKTRLL</sequence>
<keyword evidence="6 14" id="KW-0004">4Fe-4S</keyword>
<dbReference type="GO" id="GO:0016853">
    <property type="term" value="F:isomerase activity"/>
    <property type="evidence" value="ECO:0007669"/>
    <property type="project" value="UniProtKB-KW"/>
</dbReference>
<accession>A0A2A4MTA6</accession>
<dbReference type="PANTHER" id="PTHR30538:SF1">
    <property type="entry name" value="L-LYSINE 2,3-AMINOMUTASE"/>
    <property type="match status" value="1"/>
</dbReference>
<evidence type="ECO:0000256" key="1">
    <source>
        <dbReference type="ARBA" id="ARBA00001352"/>
    </source>
</evidence>
<keyword evidence="12" id="KW-0413">Isomerase</keyword>
<dbReference type="GO" id="GO:0046872">
    <property type="term" value="F:metal ion binding"/>
    <property type="evidence" value="ECO:0007669"/>
    <property type="project" value="UniProtKB-KW"/>
</dbReference>
<feature type="binding site" evidence="14">
    <location>
        <position position="151"/>
    </location>
    <ligand>
        <name>[4Fe-4S] cluster</name>
        <dbReference type="ChEBI" id="CHEBI:49883"/>
        <note>4Fe-4S-S-AdoMet</note>
    </ligand>
</feature>
<dbReference type="SFLD" id="SFLDF00314">
    <property type="entry name" value="L-lysine_2_3-aminomutase_(yjeK"/>
    <property type="match status" value="1"/>
</dbReference>
<evidence type="ECO:0000256" key="7">
    <source>
        <dbReference type="ARBA" id="ARBA00022691"/>
    </source>
</evidence>
<keyword evidence="9 15" id="KW-0663">Pyridoxal phosphate</keyword>
<feature type="domain" description="Radical SAM core" evidence="16">
    <location>
        <begin position="130"/>
        <end position="353"/>
    </location>
</feature>
<proteinExistence type="inferred from homology"/>
<evidence type="ECO:0000313" key="17">
    <source>
        <dbReference type="EMBL" id="PCH63102.1"/>
    </source>
</evidence>
<comment type="cofactor">
    <cofactor evidence="2 15">
        <name>pyridoxal 5'-phosphate</name>
        <dbReference type="ChEBI" id="CHEBI:597326"/>
    </cofactor>
</comment>
<feature type="binding site" evidence="14">
    <location>
        <position position="148"/>
    </location>
    <ligand>
        <name>[4Fe-4S] cluster</name>
        <dbReference type="ChEBI" id="CHEBI:49883"/>
        <note>4Fe-4S-S-AdoMet</note>
    </ligand>
</feature>
<evidence type="ECO:0000256" key="5">
    <source>
        <dbReference type="ARBA" id="ARBA00022363"/>
    </source>
</evidence>
<evidence type="ECO:0000259" key="16">
    <source>
        <dbReference type="PROSITE" id="PS51918"/>
    </source>
</evidence>
<dbReference type="InterPro" id="IPR022462">
    <property type="entry name" value="EpmB"/>
</dbReference>
<evidence type="ECO:0000256" key="15">
    <source>
        <dbReference type="PIRSR" id="PIRSR603739-50"/>
    </source>
</evidence>
<dbReference type="GO" id="GO:0051539">
    <property type="term" value="F:4 iron, 4 sulfur cluster binding"/>
    <property type="evidence" value="ECO:0007669"/>
    <property type="project" value="UniProtKB-KW"/>
</dbReference>
<dbReference type="InterPro" id="IPR007197">
    <property type="entry name" value="rSAM"/>
</dbReference>
<feature type="binding site" evidence="14">
    <location>
        <position position="144"/>
    </location>
    <ligand>
        <name>[4Fe-4S] cluster</name>
        <dbReference type="ChEBI" id="CHEBI:49883"/>
        <note>4Fe-4S-S-AdoMet</note>
    </ligand>
</feature>
<dbReference type="PANTHER" id="PTHR30538">
    <property type="entry name" value="LYSINE 2,3-AMINOMUTASE-RELATED"/>
    <property type="match status" value="1"/>
</dbReference>
<dbReference type="NCBIfam" id="TIGR00238">
    <property type="entry name" value="KamA family radical SAM protein"/>
    <property type="match status" value="1"/>
</dbReference>
<reference evidence="18" key="1">
    <citation type="submission" date="2017-08" db="EMBL/GenBank/DDBJ databases">
        <title>A dynamic microbial community with high functional redundancy inhabits the cold, oxic subseafloor aquifer.</title>
        <authorList>
            <person name="Tully B.J."/>
            <person name="Wheat C.G."/>
            <person name="Glazer B.T."/>
            <person name="Huber J.A."/>
        </authorList>
    </citation>
    <scope>NUCLEOTIDE SEQUENCE [LARGE SCALE GENOMIC DNA]</scope>
</reference>
<comment type="similarity">
    <text evidence="4">Belongs to the radical SAM superfamily. KamA family.</text>
</comment>
<name>A0A2A4MTA6_9GAMM</name>
<dbReference type="InterPro" id="IPR003739">
    <property type="entry name" value="Lys_aminomutase/Glu_NH3_mut"/>
</dbReference>
<dbReference type="Gene3D" id="3.20.20.70">
    <property type="entry name" value="Aldolase class I"/>
    <property type="match status" value="1"/>
</dbReference>
<evidence type="ECO:0000256" key="9">
    <source>
        <dbReference type="ARBA" id="ARBA00022898"/>
    </source>
</evidence>
<evidence type="ECO:0000256" key="14">
    <source>
        <dbReference type="PIRSR" id="PIRSR004911-1"/>
    </source>
</evidence>
<evidence type="ECO:0000256" key="10">
    <source>
        <dbReference type="ARBA" id="ARBA00023004"/>
    </source>
</evidence>
<dbReference type="PIRSF" id="PIRSF004911">
    <property type="entry name" value="DUF160"/>
    <property type="match status" value="1"/>
</dbReference>
<comment type="cofactor">
    <cofactor evidence="3">
        <name>[4Fe-4S] cluster</name>
        <dbReference type="ChEBI" id="CHEBI:49883"/>
    </cofactor>
</comment>
<evidence type="ECO:0000256" key="6">
    <source>
        <dbReference type="ARBA" id="ARBA00022485"/>
    </source>
</evidence>
<dbReference type="SFLD" id="SFLDS00029">
    <property type="entry name" value="Radical_SAM"/>
    <property type="match status" value="1"/>
</dbReference>